<dbReference type="InterPro" id="IPR000477">
    <property type="entry name" value="RT_dom"/>
</dbReference>
<name>A0A914X065_9BILA</name>
<evidence type="ECO:0000256" key="3">
    <source>
        <dbReference type="ARBA" id="ARBA00022695"/>
    </source>
</evidence>
<dbReference type="CDD" id="cd09274">
    <property type="entry name" value="RNase_HI_RT_Ty3"/>
    <property type="match status" value="1"/>
</dbReference>
<dbReference type="GO" id="GO:0004519">
    <property type="term" value="F:endonuclease activity"/>
    <property type="evidence" value="ECO:0007669"/>
    <property type="project" value="UniProtKB-KW"/>
</dbReference>
<evidence type="ECO:0000313" key="12">
    <source>
        <dbReference type="Proteomes" id="UP000887566"/>
    </source>
</evidence>
<keyword evidence="3" id="KW-0548">Nucleotidyltransferase</keyword>
<dbReference type="InterPro" id="IPR043502">
    <property type="entry name" value="DNA/RNA_pol_sf"/>
</dbReference>
<dbReference type="Pfam" id="PF17919">
    <property type="entry name" value="RT_RNaseH_2"/>
    <property type="match status" value="1"/>
</dbReference>
<feature type="compositionally biased region" description="Low complexity" evidence="8">
    <location>
        <begin position="416"/>
        <end position="425"/>
    </location>
</feature>
<evidence type="ECO:0000259" key="10">
    <source>
        <dbReference type="Pfam" id="PF17919"/>
    </source>
</evidence>
<dbReference type="GO" id="GO:0003964">
    <property type="term" value="F:RNA-directed DNA polymerase activity"/>
    <property type="evidence" value="ECO:0007669"/>
    <property type="project" value="UniProtKB-KW"/>
</dbReference>
<dbReference type="FunFam" id="3.10.20.370:FF:000001">
    <property type="entry name" value="Retrovirus-related Pol polyprotein from transposon 17.6-like protein"/>
    <property type="match status" value="1"/>
</dbReference>
<dbReference type="WBParaSite" id="PSAMB.scaffold6093size10228.g28010.t1">
    <property type="protein sequence ID" value="PSAMB.scaffold6093size10228.g28010.t1"/>
    <property type="gene ID" value="PSAMB.scaffold6093size10228.g28010"/>
</dbReference>
<dbReference type="Gene3D" id="1.10.340.70">
    <property type="match status" value="1"/>
</dbReference>
<keyword evidence="6" id="KW-0695">RNA-directed DNA polymerase</keyword>
<evidence type="ECO:0000259" key="11">
    <source>
        <dbReference type="Pfam" id="PF17921"/>
    </source>
</evidence>
<dbReference type="Proteomes" id="UP000887566">
    <property type="component" value="Unplaced"/>
</dbReference>
<dbReference type="Pfam" id="PF17921">
    <property type="entry name" value="Integrase_H2C2"/>
    <property type="match status" value="1"/>
</dbReference>
<evidence type="ECO:0000256" key="7">
    <source>
        <dbReference type="ARBA" id="ARBA00023268"/>
    </source>
</evidence>
<evidence type="ECO:0000256" key="6">
    <source>
        <dbReference type="ARBA" id="ARBA00022918"/>
    </source>
</evidence>
<keyword evidence="5" id="KW-0378">Hydrolase</keyword>
<evidence type="ECO:0000256" key="1">
    <source>
        <dbReference type="ARBA" id="ARBA00012493"/>
    </source>
</evidence>
<dbReference type="SUPFAM" id="SSF56672">
    <property type="entry name" value="DNA/RNA polymerases"/>
    <property type="match status" value="1"/>
</dbReference>
<dbReference type="InterPro" id="IPR043128">
    <property type="entry name" value="Rev_trsase/Diguanyl_cyclase"/>
</dbReference>
<dbReference type="CDD" id="cd01647">
    <property type="entry name" value="RT_LTR"/>
    <property type="match status" value="1"/>
</dbReference>
<dbReference type="InterPro" id="IPR050951">
    <property type="entry name" value="Retrovirus_Pol_polyprotein"/>
</dbReference>
<dbReference type="InterPro" id="IPR041588">
    <property type="entry name" value="Integrase_H2C2"/>
</dbReference>
<evidence type="ECO:0000313" key="13">
    <source>
        <dbReference type="WBParaSite" id="PSAMB.scaffold6093size10228.g28010.t1"/>
    </source>
</evidence>
<feature type="domain" description="Integrase zinc-binding" evidence="11">
    <location>
        <begin position="966"/>
        <end position="1018"/>
    </location>
</feature>
<dbReference type="PANTHER" id="PTHR37984">
    <property type="entry name" value="PROTEIN CBG26694"/>
    <property type="match status" value="1"/>
</dbReference>
<feature type="domain" description="Reverse transcriptase/retrotransposon-derived protein RNase H-like" evidence="10">
    <location>
        <begin position="715"/>
        <end position="813"/>
    </location>
</feature>
<dbReference type="Gene3D" id="3.10.10.10">
    <property type="entry name" value="HIV Type 1 Reverse Transcriptase, subunit A, domain 1"/>
    <property type="match status" value="1"/>
</dbReference>
<dbReference type="InterPro" id="IPR021109">
    <property type="entry name" value="Peptidase_aspartic_dom_sf"/>
</dbReference>
<dbReference type="PANTHER" id="PTHR37984:SF5">
    <property type="entry name" value="PROTEIN NYNRIN-LIKE"/>
    <property type="match status" value="1"/>
</dbReference>
<keyword evidence="2" id="KW-0808">Transferase</keyword>
<sequence length="1038" mass="116688">MADKPVPVISTNLMTPPPVFNGEPKHFTIWQEHFKAFLHLSKVTEEEDKRAMLVCSLSMVMQQTLLALIAPYTIKDLKYDDLLAKLEGHFKLTPIMLAEYYKFFTALRPSGMTYSEYAIHLCSLAADCAWPIELDRALAVGITMGIKDDKLRQQLLLRDHASLNNALAQAKQFESIMREWMRGSSHPMNSSELSLVNQVRGRGKRDLDECDWCGSTNHNKNECKFCNVICNACSKTGHIALMCRSKPSAPHNPPQGQQNNSQKRGKRNGYNSKMNQVTFDIDAIHVLSNRGTPSDSQHFEVALQVKGCPARLEFDMGAAITLINEALWRELDSPRLEVSAIICRSVTSQQIPLMGQATVNVIYNGKSARLKMLVTSKCDNVMGQPWTRALQISDLNALHSTESTPSNVLQLPSDGSPASSPTSTTTDKLLNDFPEVFEPGLGHCTKVKAHLELKEGARPRFLRARPLPFAVCDATMAEIDRLVQLGVISQIDYSDWAAPVVIVAKPEDKIRLCADFATGLNDAIDLHHYPLPRPEDLFHRLNGAVMFSKIDFSDAYLQVELDDKSKRLAVINTHKGLFQYLRLPFGISSALAIFQQIMEKMLVGILGVGINLDDMIVLSRIAEYGFRVRKEKCIWSGSSVEYLGFIIDAKGRHTLPMKTRAVINMPPPTNLHELRSFLGMINYYSQFLPSLLGRLAPLHALLKKDESGRHSAFDWTPACQHAFREVKQDLGSLLMLTHYDLKLPIVLTANASLVGVGAVISHRLPDGRKLPIAHTSKTLTPTEGRYPQIKKEALALVFGMQKFHQYLWGRHFILQMDHKPLVTIYGSKKGLPTTSANRLQNYAVTLMSYSFDIEYISTDEFARADGLSHLPLKDDSNFDHSEQLNAALRAVFAERLLDSPVKAKDIANATKKDMALQFVMKLHRTGWPKHLSTSYPSRDAVLPFFCIRHELAIAHNCLLWGLRTIIPTSLRPRMLAQLHTLHPGKNAMQRLAWRHFWWPNLDADVAKTASECDACNQVLPETLHVPLKQWPIAERPWQ</sequence>
<dbReference type="Gene3D" id="3.30.70.270">
    <property type="match status" value="2"/>
</dbReference>
<organism evidence="12 13">
    <name type="scientific">Plectus sambesii</name>
    <dbReference type="NCBI Taxonomy" id="2011161"/>
    <lineage>
        <taxon>Eukaryota</taxon>
        <taxon>Metazoa</taxon>
        <taxon>Ecdysozoa</taxon>
        <taxon>Nematoda</taxon>
        <taxon>Chromadorea</taxon>
        <taxon>Plectida</taxon>
        <taxon>Plectina</taxon>
        <taxon>Plectoidea</taxon>
        <taxon>Plectidae</taxon>
        <taxon>Plectus</taxon>
    </lineage>
</organism>
<keyword evidence="5" id="KW-0255">Endonuclease</keyword>
<dbReference type="EC" id="2.7.7.49" evidence="1"/>
<feature type="domain" description="Reverse transcriptase" evidence="9">
    <location>
        <begin position="516"/>
        <end position="619"/>
    </location>
</feature>
<dbReference type="SUPFAM" id="SSF50630">
    <property type="entry name" value="Acid proteases"/>
    <property type="match status" value="1"/>
</dbReference>
<dbReference type="Pfam" id="PF00078">
    <property type="entry name" value="RVT_1"/>
    <property type="match status" value="1"/>
</dbReference>
<evidence type="ECO:0000256" key="5">
    <source>
        <dbReference type="ARBA" id="ARBA00022759"/>
    </source>
</evidence>
<evidence type="ECO:0000256" key="2">
    <source>
        <dbReference type="ARBA" id="ARBA00022679"/>
    </source>
</evidence>
<evidence type="ECO:0000256" key="8">
    <source>
        <dbReference type="SAM" id="MobiDB-lite"/>
    </source>
</evidence>
<dbReference type="FunFam" id="3.30.70.270:FF:000020">
    <property type="entry name" value="Transposon Tf2-6 polyprotein-like Protein"/>
    <property type="match status" value="1"/>
</dbReference>
<dbReference type="InterPro" id="IPR041577">
    <property type="entry name" value="RT_RNaseH_2"/>
</dbReference>
<keyword evidence="12" id="KW-1185">Reference proteome</keyword>
<dbReference type="AlphaFoldDB" id="A0A914X065"/>
<feature type="region of interest" description="Disordered" evidence="8">
    <location>
        <begin position="403"/>
        <end position="425"/>
    </location>
</feature>
<feature type="region of interest" description="Disordered" evidence="8">
    <location>
        <begin position="244"/>
        <end position="271"/>
    </location>
</feature>
<reference evidence="13" key="1">
    <citation type="submission" date="2022-11" db="UniProtKB">
        <authorList>
            <consortium name="WormBaseParasite"/>
        </authorList>
    </citation>
    <scope>IDENTIFICATION</scope>
</reference>
<keyword evidence="7" id="KW-0511">Multifunctional enzyme</keyword>
<accession>A0A914X065</accession>
<evidence type="ECO:0000259" key="9">
    <source>
        <dbReference type="Pfam" id="PF00078"/>
    </source>
</evidence>
<proteinExistence type="predicted"/>
<keyword evidence="4" id="KW-0540">Nuclease</keyword>
<evidence type="ECO:0000256" key="4">
    <source>
        <dbReference type="ARBA" id="ARBA00022722"/>
    </source>
</evidence>
<protein>
    <recommendedName>
        <fullName evidence="1">RNA-directed DNA polymerase</fullName>
        <ecNumber evidence="1">2.7.7.49</ecNumber>
    </recommendedName>
</protein>